<protein>
    <submittedName>
        <fullName evidence="1">Uncharacterized protein</fullName>
    </submittedName>
</protein>
<dbReference type="EMBL" id="BAABAT010000007">
    <property type="protein sequence ID" value="GAA4249422.1"/>
    <property type="molecule type" value="Genomic_DNA"/>
</dbReference>
<dbReference type="Proteomes" id="UP001500620">
    <property type="component" value="Unassembled WGS sequence"/>
</dbReference>
<evidence type="ECO:0000313" key="2">
    <source>
        <dbReference type="Proteomes" id="UP001500620"/>
    </source>
</evidence>
<comment type="caution">
    <text evidence="1">The sequence shown here is derived from an EMBL/GenBank/DDBJ whole genome shotgun (WGS) entry which is preliminary data.</text>
</comment>
<reference evidence="2" key="1">
    <citation type="journal article" date="2019" name="Int. J. Syst. Evol. Microbiol.">
        <title>The Global Catalogue of Microorganisms (GCM) 10K type strain sequencing project: providing services to taxonomists for standard genome sequencing and annotation.</title>
        <authorList>
            <consortium name="The Broad Institute Genomics Platform"/>
            <consortium name="The Broad Institute Genome Sequencing Center for Infectious Disease"/>
            <person name="Wu L."/>
            <person name="Ma J."/>
        </authorList>
    </citation>
    <scope>NUCLEOTIDE SEQUENCE [LARGE SCALE GENOMIC DNA]</scope>
    <source>
        <strain evidence="2">JCM 17441</strain>
    </source>
</reference>
<accession>A0ABP8D7Q2</accession>
<proteinExistence type="predicted"/>
<name>A0ABP8D7Q2_9ACTN</name>
<evidence type="ECO:0000313" key="1">
    <source>
        <dbReference type="EMBL" id="GAA4249422.1"/>
    </source>
</evidence>
<keyword evidence="2" id="KW-1185">Reference proteome</keyword>
<dbReference type="RefSeq" id="WP_345127771.1">
    <property type="nucleotide sequence ID" value="NZ_BAABAT010000007.1"/>
</dbReference>
<gene>
    <name evidence="1" type="ORF">GCM10022255_033500</name>
</gene>
<sequence>MSERVTLGEITCPSGELVLMDGGYLRLWSGSRPPEDGRPGDIPPGVDFEIDGPDADAAARSFDRQHGRTLYDIPEHAAETFAAGFDAHCREHGHDAHLRRLERQVPHRERVRRAIAGGEPGFIVSGVPVVPLGGVPADRPLRVTAEPDEEGCWLSIRIDAGGGPVARRLEMAHLGVDNARFVFADAGALDEWRHDEPIDGLADLVFWGREAAQLAAELRVPSIGDGEFGWRDLPAFVAYQRALNLEERRERMQRPMFNFDFRPHSHHFQVMALVRPAEHQAGVIRVGGADVMFAMTTVGDGYFPVHAEWDAAGRLVGVEITIAY</sequence>
<organism evidence="1 2">
    <name type="scientific">Dactylosporangium darangshiense</name>
    <dbReference type="NCBI Taxonomy" id="579108"/>
    <lineage>
        <taxon>Bacteria</taxon>
        <taxon>Bacillati</taxon>
        <taxon>Actinomycetota</taxon>
        <taxon>Actinomycetes</taxon>
        <taxon>Micromonosporales</taxon>
        <taxon>Micromonosporaceae</taxon>
        <taxon>Dactylosporangium</taxon>
    </lineage>
</organism>